<dbReference type="GO" id="GO:0009626">
    <property type="term" value="P:plant-type hypersensitive response"/>
    <property type="evidence" value="ECO:0007669"/>
    <property type="project" value="UniProtKB-KW"/>
</dbReference>
<accession>A0A9J5YWH3</accession>
<dbReference type="InterPro" id="IPR006121">
    <property type="entry name" value="HMA_dom"/>
</dbReference>
<comment type="caution">
    <text evidence="3">The sequence shown here is derived from an EMBL/GenBank/DDBJ whole genome shotgun (WGS) entry which is preliminary data.</text>
</comment>
<reference evidence="3 4" key="1">
    <citation type="submission" date="2020-09" db="EMBL/GenBank/DDBJ databases">
        <title>De no assembly of potato wild relative species, Solanum commersonii.</title>
        <authorList>
            <person name="Cho K."/>
        </authorList>
    </citation>
    <scope>NUCLEOTIDE SEQUENCE [LARGE SCALE GENOMIC DNA]</scope>
    <source>
        <strain evidence="3">LZ3.2</strain>
        <tissue evidence="3">Leaf</tissue>
    </source>
</reference>
<evidence type="ECO:0000256" key="1">
    <source>
        <dbReference type="ARBA" id="ARBA00004170"/>
    </source>
</evidence>
<evidence type="ECO:0000313" key="3">
    <source>
        <dbReference type="EMBL" id="KAG5604119.1"/>
    </source>
</evidence>
<feature type="domain" description="HMA" evidence="2">
    <location>
        <begin position="1"/>
        <end position="42"/>
    </location>
</feature>
<dbReference type="AlphaFoldDB" id="A0A9J5YWH3"/>
<dbReference type="Gene3D" id="3.30.70.100">
    <property type="match status" value="1"/>
</dbReference>
<comment type="subcellular location">
    <subcellularLocation>
        <location evidence="1">Membrane</location>
        <topology evidence="1">Peripheral membrane protein</topology>
    </subcellularLocation>
</comment>
<evidence type="ECO:0000313" key="4">
    <source>
        <dbReference type="Proteomes" id="UP000824120"/>
    </source>
</evidence>
<protein>
    <recommendedName>
        <fullName evidence="2">HMA domain-containing protein</fullName>
    </recommendedName>
</protein>
<name>A0A9J5YWH3_SOLCO</name>
<dbReference type="EMBL" id="JACXVP010000005">
    <property type="protein sequence ID" value="KAG5604119.1"/>
    <property type="molecule type" value="Genomic_DNA"/>
</dbReference>
<dbReference type="PROSITE" id="PS50846">
    <property type="entry name" value="HMA_2"/>
    <property type="match status" value="1"/>
</dbReference>
<keyword evidence="4" id="KW-1185">Reference proteome</keyword>
<proteinExistence type="predicted"/>
<sequence>MKGIESVSSDEKEKKLTVTGDVDADEVQLVVEKLRKHPKVNGFSLFYFLMSSPKCCDATLLHVKRNEMLAPKSMA</sequence>
<dbReference type="Proteomes" id="UP000824120">
    <property type="component" value="Chromosome 5"/>
</dbReference>
<dbReference type="GO" id="GO:0016020">
    <property type="term" value="C:membrane"/>
    <property type="evidence" value="ECO:0007669"/>
    <property type="project" value="UniProtKB-SubCell"/>
</dbReference>
<gene>
    <name evidence="3" type="ORF">H5410_025611</name>
</gene>
<evidence type="ECO:0000259" key="2">
    <source>
        <dbReference type="PROSITE" id="PS50846"/>
    </source>
</evidence>
<dbReference type="GO" id="GO:0046872">
    <property type="term" value="F:metal ion binding"/>
    <property type="evidence" value="ECO:0007669"/>
    <property type="project" value="InterPro"/>
</dbReference>
<organism evidence="3 4">
    <name type="scientific">Solanum commersonii</name>
    <name type="common">Commerson's wild potato</name>
    <name type="synonym">Commerson's nightshade</name>
    <dbReference type="NCBI Taxonomy" id="4109"/>
    <lineage>
        <taxon>Eukaryota</taxon>
        <taxon>Viridiplantae</taxon>
        <taxon>Streptophyta</taxon>
        <taxon>Embryophyta</taxon>
        <taxon>Tracheophyta</taxon>
        <taxon>Spermatophyta</taxon>
        <taxon>Magnoliopsida</taxon>
        <taxon>eudicotyledons</taxon>
        <taxon>Gunneridae</taxon>
        <taxon>Pentapetalae</taxon>
        <taxon>asterids</taxon>
        <taxon>lamiids</taxon>
        <taxon>Solanales</taxon>
        <taxon>Solanaceae</taxon>
        <taxon>Solanoideae</taxon>
        <taxon>Solaneae</taxon>
        <taxon>Solanum</taxon>
    </lineage>
</organism>